<evidence type="ECO:0000256" key="3">
    <source>
        <dbReference type="ARBA" id="ARBA00022771"/>
    </source>
</evidence>
<keyword evidence="3 5" id="KW-0863">Zinc-finger</keyword>
<dbReference type="Proteomes" id="UP000478052">
    <property type="component" value="Unassembled WGS sequence"/>
</dbReference>
<feature type="domain" description="C2H2-type" evidence="6">
    <location>
        <begin position="153"/>
        <end position="176"/>
    </location>
</feature>
<keyword evidence="1" id="KW-0479">Metal-binding</keyword>
<gene>
    <name evidence="7" type="ORF">FWK35_00012572</name>
</gene>
<sequence length="320" mass="37963">MYLELNHIIMNINFLYLLRYFFDQNILLRRVEEAALYDPAYCPINCGRFYKGQHRKINLRRHIFECGVQPRFPCTICKKRFFRRYQLKIHLGRVHKVCSSNLHNHSACTNFQKLYESDTISCPNYCGRLYRGPQRKCNLRKHLKLECGVAPMFSCKICLRRFTRNENLKRHLVVVHIKLFERLILEDPVFCPYACGRSYSGKNRKGNLKRHLSFECEVTSLFKYSCDICLKKYTRKETLTVHRLLITNCVNQTFGKDSLSCPNGCGRSYTGANRKNNLKHHLNYACGINPQFYCTFCGKQFRQKRSLQYHLATIHKKYIH</sequence>
<evidence type="ECO:0000259" key="6">
    <source>
        <dbReference type="PROSITE" id="PS50157"/>
    </source>
</evidence>
<keyword evidence="4" id="KW-0862">Zinc</keyword>
<evidence type="ECO:0000256" key="2">
    <source>
        <dbReference type="ARBA" id="ARBA00022737"/>
    </source>
</evidence>
<dbReference type="InterPro" id="IPR036236">
    <property type="entry name" value="Znf_C2H2_sf"/>
</dbReference>
<dbReference type="PANTHER" id="PTHR24409:SF295">
    <property type="entry name" value="AZ2-RELATED"/>
    <property type="match status" value="1"/>
</dbReference>
<dbReference type="SMART" id="SM00355">
    <property type="entry name" value="ZnF_C2H2"/>
    <property type="match status" value="4"/>
</dbReference>
<dbReference type="InterPro" id="IPR013087">
    <property type="entry name" value="Znf_C2H2_type"/>
</dbReference>
<evidence type="ECO:0000256" key="1">
    <source>
        <dbReference type="ARBA" id="ARBA00022723"/>
    </source>
</evidence>
<accession>A0A6G0Z1M4</accession>
<keyword evidence="8" id="KW-1185">Reference proteome</keyword>
<dbReference type="PROSITE" id="PS50157">
    <property type="entry name" value="ZINC_FINGER_C2H2_2"/>
    <property type="match status" value="3"/>
</dbReference>
<feature type="domain" description="C2H2-type" evidence="6">
    <location>
        <begin position="72"/>
        <end position="95"/>
    </location>
</feature>
<dbReference type="GO" id="GO:0008270">
    <property type="term" value="F:zinc ion binding"/>
    <property type="evidence" value="ECO:0007669"/>
    <property type="project" value="UniProtKB-KW"/>
</dbReference>
<proteinExistence type="predicted"/>
<evidence type="ECO:0000256" key="5">
    <source>
        <dbReference type="PROSITE-ProRule" id="PRU00042"/>
    </source>
</evidence>
<feature type="domain" description="C2H2-type" evidence="6">
    <location>
        <begin position="292"/>
        <end position="315"/>
    </location>
</feature>
<evidence type="ECO:0000313" key="8">
    <source>
        <dbReference type="Proteomes" id="UP000478052"/>
    </source>
</evidence>
<dbReference type="EMBL" id="VUJU01001626">
    <property type="protein sequence ID" value="KAF0764471.1"/>
    <property type="molecule type" value="Genomic_DNA"/>
</dbReference>
<evidence type="ECO:0000256" key="4">
    <source>
        <dbReference type="ARBA" id="ARBA00022833"/>
    </source>
</evidence>
<dbReference type="PROSITE" id="PS00028">
    <property type="entry name" value="ZINC_FINGER_C2H2_1"/>
    <property type="match status" value="3"/>
</dbReference>
<dbReference type="SUPFAM" id="SSF57667">
    <property type="entry name" value="beta-beta-alpha zinc fingers"/>
    <property type="match status" value="1"/>
</dbReference>
<reference evidence="7 8" key="1">
    <citation type="submission" date="2019-08" db="EMBL/GenBank/DDBJ databases">
        <title>Whole genome of Aphis craccivora.</title>
        <authorList>
            <person name="Voronova N.V."/>
            <person name="Shulinski R.S."/>
            <person name="Bandarenka Y.V."/>
            <person name="Zhorov D.G."/>
            <person name="Warner D."/>
        </authorList>
    </citation>
    <scope>NUCLEOTIDE SEQUENCE [LARGE SCALE GENOMIC DNA]</scope>
    <source>
        <strain evidence="7">180601</strain>
        <tissue evidence="7">Whole Body</tissue>
    </source>
</reference>
<dbReference type="GO" id="GO:0000981">
    <property type="term" value="F:DNA-binding transcription factor activity, RNA polymerase II-specific"/>
    <property type="evidence" value="ECO:0007669"/>
    <property type="project" value="TreeGrafter"/>
</dbReference>
<evidence type="ECO:0000313" key="7">
    <source>
        <dbReference type="EMBL" id="KAF0764471.1"/>
    </source>
</evidence>
<dbReference type="OrthoDB" id="10004641at2759"/>
<name>A0A6G0Z1M4_APHCR</name>
<comment type="caution">
    <text evidence="7">The sequence shown here is derived from an EMBL/GenBank/DDBJ whole genome shotgun (WGS) entry which is preliminary data.</text>
</comment>
<organism evidence="7 8">
    <name type="scientific">Aphis craccivora</name>
    <name type="common">Cowpea aphid</name>
    <dbReference type="NCBI Taxonomy" id="307492"/>
    <lineage>
        <taxon>Eukaryota</taxon>
        <taxon>Metazoa</taxon>
        <taxon>Ecdysozoa</taxon>
        <taxon>Arthropoda</taxon>
        <taxon>Hexapoda</taxon>
        <taxon>Insecta</taxon>
        <taxon>Pterygota</taxon>
        <taxon>Neoptera</taxon>
        <taxon>Paraneoptera</taxon>
        <taxon>Hemiptera</taxon>
        <taxon>Sternorrhyncha</taxon>
        <taxon>Aphidomorpha</taxon>
        <taxon>Aphidoidea</taxon>
        <taxon>Aphididae</taxon>
        <taxon>Aphidini</taxon>
        <taxon>Aphis</taxon>
        <taxon>Aphis</taxon>
    </lineage>
</organism>
<dbReference type="GO" id="GO:0005634">
    <property type="term" value="C:nucleus"/>
    <property type="evidence" value="ECO:0007669"/>
    <property type="project" value="TreeGrafter"/>
</dbReference>
<dbReference type="Pfam" id="PF00096">
    <property type="entry name" value="zf-C2H2"/>
    <property type="match status" value="4"/>
</dbReference>
<keyword evidence="2" id="KW-0677">Repeat</keyword>
<protein>
    <submittedName>
        <fullName evidence="7">Longitudinals lacking protein, isoforms H/M/V-like isoform X10</fullName>
    </submittedName>
</protein>
<dbReference type="Gene3D" id="3.30.160.60">
    <property type="entry name" value="Classic Zinc Finger"/>
    <property type="match status" value="4"/>
</dbReference>
<dbReference type="AlphaFoldDB" id="A0A6G0Z1M4"/>
<dbReference type="PANTHER" id="PTHR24409">
    <property type="entry name" value="ZINC FINGER PROTEIN 142"/>
    <property type="match status" value="1"/>
</dbReference>
<dbReference type="GO" id="GO:0000977">
    <property type="term" value="F:RNA polymerase II transcription regulatory region sequence-specific DNA binding"/>
    <property type="evidence" value="ECO:0007669"/>
    <property type="project" value="TreeGrafter"/>
</dbReference>